<keyword evidence="1" id="KW-0812">Transmembrane</keyword>
<comment type="caution">
    <text evidence="2">The sequence shown here is derived from an EMBL/GenBank/DDBJ whole genome shotgun (WGS) entry which is preliminary data.</text>
</comment>
<feature type="transmembrane region" description="Helical" evidence="1">
    <location>
        <begin position="43"/>
        <end position="60"/>
    </location>
</feature>
<keyword evidence="1" id="KW-1133">Transmembrane helix</keyword>
<protein>
    <recommendedName>
        <fullName evidence="4">Ada DNA repair metal-binding domain-containing protein</fullName>
    </recommendedName>
</protein>
<evidence type="ECO:0000313" key="3">
    <source>
        <dbReference type="Proteomes" id="UP000178404"/>
    </source>
</evidence>
<dbReference type="Proteomes" id="UP000178404">
    <property type="component" value="Unassembled WGS sequence"/>
</dbReference>
<proteinExistence type="predicted"/>
<accession>A0A1G2TZA7</accession>
<dbReference type="InterPro" id="IPR035451">
    <property type="entry name" value="Ada-like_dom_sf"/>
</dbReference>
<evidence type="ECO:0000256" key="1">
    <source>
        <dbReference type="SAM" id="Phobius"/>
    </source>
</evidence>
<dbReference type="EMBL" id="MHWA01000001">
    <property type="protein sequence ID" value="OHB02645.1"/>
    <property type="molecule type" value="Genomic_DNA"/>
</dbReference>
<dbReference type="AlphaFoldDB" id="A0A1G2TZA7"/>
<dbReference type="Gene3D" id="3.40.10.10">
    <property type="entry name" value="DNA Methylphosphotriester Repair Domain"/>
    <property type="match status" value="1"/>
</dbReference>
<evidence type="ECO:0008006" key="4">
    <source>
        <dbReference type="Google" id="ProtNLM"/>
    </source>
</evidence>
<gene>
    <name evidence="2" type="ORF">A3A90_01805</name>
</gene>
<dbReference type="SUPFAM" id="SSF57884">
    <property type="entry name" value="Ada DNA repair protein, N-terminal domain (N-Ada 10)"/>
    <property type="match status" value="1"/>
</dbReference>
<reference evidence="2 3" key="1">
    <citation type="journal article" date="2016" name="Nat. Commun.">
        <title>Thousands of microbial genomes shed light on interconnected biogeochemical processes in an aquifer system.</title>
        <authorList>
            <person name="Anantharaman K."/>
            <person name="Brown C.T."/>
            <person name="Hug L.A."/>
            <person name="Sharon I."/>
            <person name="Castelle C.J."/>
            <person name="Probst A.J."/>
            <person name="Thomas B.C."/>
            <person name="Singh A."/>
            <person name="Wilkins M.J."/>
            <person name="Karaoz U."/>
            <person name="Brodie E.L."/>
            <person name="Williams K.H."/>
            <person name="Hubbard S.S."/>
            <person name="Banfield J.F."/>
        </authorList>
    </citation>
    <scope>NUCLEOTIDE SEQUENCE [LARGE SCALE GENOMIC DNA]</scope>
</reference>
<evidence type="ECO:0000313" key="2">
    <source>
        <dbReference type="EMBL" id="OHB02645.1"/>
    </source>
</evidence>
<sequence>MTQFSKKENKEEKIEEYVILDDKEMGFKENWKEKILDFLDGKYFISIIIILVAIIAFSLGRISGIQERRPPVRVISESIIGEVKGVSTDNPINTPYLEKENEKNNSVSVPSDSSGQVVASKNGTRYHYPWCGGAKQISSKNLITFNSIEDARAAGYSPAANCKGLK</sequence>
<organism evidence="2 3">
    <name type="scientific">Candidatus Zambryskibacteria bacterium RIFCSPLOWO2_01_FULL_35_19</name>
    <dbReference type="NCBI Taxonomy" id="1802757"/>
    <lineage>
        <taxon>Bacteria</taxon>
        <taxon>Candidatus Zambryskiibacteriota</taxon>
    </lineage>
</organism>
<keyword evidence="1" id="KW-0472">Membrane</keyword>
<name>A0A1G2TZA7_9BACT</name>